<dbReference type="RefSeq" id="WP_128201289.1">
    <property type="nucleotide sequence ID" value="NZ_SACT01000012.1"/>
</dbReference>
<proteinExistence type="predicted"/>
<reference evidence="1 2" key="1">
    <citation type="submission" date="2019-01" db="EMBL/GenBank/DDBJ databases">
        <authorList>
            <person name="Chen W.-M."/>
        </authorList>
    </citation>
    <scope>NUCLEOTIDE SEQUENCE [LARGE SCALE GENOMIC DNA]</scope>
    <source>
        <strain evidence="1 2">ICH-3</strain>
    </source>
</reference>
<organism evidence="1 2">
    <name type="scientific">Rubrivivax albus</name>
    <dbReference type="NCBI Taxonomy" id="2499835"/>
    <lineage>
        <taxon>Bacteria</taxon>
        <taxon>Pseudomonadati</taxon>
        <taxon>Pseudomonadota</taxon>
        <taxon>Betaproteobacteria</taxon>
        <taxon>Burkholderiales</taxon>
        <taxon>Sphaerotilaceae</taxon>
        <taxon>Rubrivivax</taxon>
    </lineage>
</organism>
<dbReference type="EMBL" id="SACT01000012">
    <property type="protein sequence ID" value="RVT48005.1"/>
    <property type="molecule type" value="Genomic_DNA"/>
</dbReference>
<gene>
    <name evidence="1" type="ORF">ENE75_23485</name>
</gene>
<dbReference type="Proteomes" id="UP000288178">
    <property type="component" value="Unassembled WGS sequence"/>
</dbReference>
<keyword evidence="2" id="KW-1185">Reference proteome</keyword>
<evidence type="ECO:0000313" key="2">
    <source>
        <dbReference type="Proteomes" id="UP000288178"/>
    </source>
</evidence>
<sequence length="129" mass="14214">MLVWDDREGAPNILAMSGVGANQDARSVYESYRCSVNGIILRDGERFDFLPNKLSAAMIGAFKAMCGRAVVAVETRYAQWQQYVVCATQAVAKRSREVSAQPLSVSTVRPLRRAKAFFVSQKVNGRNAP</sequence>
<evidence type="ECO:0000313" key="1">
    <source>
        <dbReference type="EMBL" id="RVT48005.1"/>
    </source>
</evidence>
<dbReference type="OrthoDB" id="9864103at2"/>
<name>A0A437JML1_9BURK</name>
<accession>A0A437JML1</accession>
<dbReference type="AlphaFoldDB" id="A0A437JML1"/>
<protein>
    <submittedName>
        <fullName evidence="1">Uncharacterized protein</fullName>
    </submittedName>
</protein>
<comment type="caution">
    <text evidence="1">The sequence shown here is derived from an EMBL/GenBank/DDBJ whole genome shotgun (WGS) entry which is preliminary data.</text>
</comment>